<name>A0AAW2YY26_9EUKA</name>
<keyword evidence="1" id="KW-0378">Hydrolase</keyword>
<dbReference type="EMBL" id="JAOPGA020000806">
    <property type="protein sequence ID" value="KAL0482004.1"/>
    <property type="molecule type" value="Genomic_DNA"/>
</dbReference>
<proteinExistence type="predicted"/>
<keyword evidence="1" id="KW-0547">Nucleotide-binding</keyword>
<keyword evidence="1" id="KW-0645">Protease</keyword>
<keyword evidence="2" id="KW-1185">Reference proteome</keyword>
<dbReference type="GO" id="GO:0008233">
    <property type="term" value="F:peptidase activity"/>
    <property type="evidence" value="ECO:0007669"/>
    <property type="project" value="UniProtKB-KW"/>
</dbReference>
<dbReference type="AlphaFoldDB" id="A0AAW2YY26"/>
<evidence type="ECO:0000313" key="1">
    <source>
        <dbReference type="EMBL" id="KAL0482004.1"/>
    </source>
</evidence>
<dbReference type="Proteomes" id="UP001431209">
    <property type="component" value="Unassembled WGS sequence"/>
</dbReference>
<dbReference type="GO" id="GO:0005524">
    <property type="term" value="F:ATP binding"/>
    <property type="evidence" value="ECO:0007669"/>
    <property type="project" value="UniProtKB-KW"/>
</dbReference>
<keyword evidence="1" id="KW-0067">ATP-binding</keyword>
<protein>
    <submittedName>
        <fullName evidence="1">ATP-dependent Clp protease ATP-binding subunit ClpX</fullName>
    </submittedName>
</protein>
<sequence>MLRLYLGFQPLTDRIGPVLERIEMKIWGDARARHAYLVAIDENEEMTLIEIKMTPRKNLILVFKKIECFKMNTLQLEYLGATVLNIGSLKSLSNMFIERHRRYSFHSTNCRMFVEYIIDNIPELSCLEKRNGSILEHFHYKAKKSILRCDMEDVQLLSRHDSFEMTRKIK</sequence>
<evidence type="ECO:0000313" key="2">
    <source>
        <dbReference type="Proteomes" id="UP001431209"/>
    </source>
</evidence>
<comment type="caution">
    <text evidence="1">The sequence shown here is derived from an EMBL/GenBank/DDBJ whole genome shotgun (WGS) entry which is preliminary data.</text>
</comment>
<organism evidence="1 2">
    <name type="scientific">Acrasis kona</name>
    <dbReference type="NCBI Taxonomy" id="1008807"/>
    <lineage>
        <taxon>Eukaryota</taxon>
        <taxon>Discoba</taxon>
        <taxon>Heterolobosea</taxon>
        <taxon>Tetramitia</taxon>
        <taxon>Eutetramitia</taxon>
        <taxon>Acrasidae</taxon>
        <taxon>Acrasis</taxon>
    </lineage>
</organism>
<reference evidence="1 2" key="1">
    <citation type="submission" date="2024-03" db="EMBL/GenBank/DDBJ databases">
        <title>The Acrasis kona genome and developmental transcriptomes reveal deep origins of eukaryotic multicellular pathways.</title>
        <authorList>
            <person name="Sheikh S."/>
            <person name="Fu C.-J."/>
            <person name="Brown M.W."/>
            <person name="Baldauf S.L."/>
        </authorList>
    </citation>
    <scope>NUCLEOTIDE SEQUENCE [LARGE SCALE GENOMIC DNA]</scope>
    <source>
        <strain evidence="1 2">ATCC MYA-3509</strain>
    </source>
</reference>
<gene>
    <name evidence="1" type="ORF">AKO1_013154</name>
</gene>
<accession>A0AAW2YY26</accession>
<dbReference type="GO" id="GO:0006508">
    <property type="term" value="P:proteolysis"/>
    <property type="evidence" value="ECO:0007669"/>
    <property type="project" value="UniProtKB-KW"/>
</dbReference>